<proteinExistence type="predicted"/>
<name>A0ABV6Z397_UNCC1</name>
<reference evidence="2 3" key="1">
    <citation type="submission" date="2024-09" db="EMBL/GenBank/DDBJ databases">
        <title>Laminarin stimulates single cell rates of sulfate reduction while oxygen inhibits transcriptomic activity in coastal marine sediment.</title>
        <authorList>
            <person name="Lindsay M."/>
            <person name="Orcutt B."/>
            <person name="Emerson D."/>
            <person name="Stepanauskas R."/>
            <person name="D'Angelo T."/>
        </authorList>
    </citation>
    <scope>NUCLEOTIDE SEQUENCE [LARGE SCALE GENOMIC DNA]</scope>
    <source>
        <strain evidence="2">SAG AM-311-K15</strain>
    </source>
</reference>
<evidence type="ECO:0000313" key="3">
    <source>
        <dbReference type="Proteomes" id="UP001594351"/>
    </source>
</evidence>
<sequence>MVVSLFHEKRDTVRVRSAHLLAYSNVDPQNIPTGIGMAKTLNISENGILIEAYSPLPRRSTLEIQLNVGDESLNMVGEVIREVPDNGKWRVAVKFINVSAADYGILNHFLNERFHYTRYDK</sequence>
<comment type="caution">
    <text evidence="2">The sequence shown here is derived from an EMBL/GenBank/DDBJ whole genome shotgun (WGS) entry which is preliminary data.</text>
</comment>
<dbReference type="Proteomes" id="UP001594351">
    <property type="component" value="Unassembled WGS sequence"/>
</dbReference>
<protein>
    <submittedName>
        <fullName evidence="2">PilZ domain-containing protein</fullName>
    </submittedName>
</protein>
<feature type="domain" description="PilZ" evidence="1">
    <location>
        <begin position="36"/>
        <end position="111"/>
    </location>
</feature>
<evidence type="ECO:0000259" key="1">
    <source>
        <dbReference type="Pfam" id="PF07238"/>
    </source>
</evidence>
<keyword evidence="3" id="KW-1185">Reference proteome</keyword>
<dbReference type="InterPro" id="IPR009875">
    <property type="entry name" value="PilZ_domain"/>
</dbReference>
<accession>A0ABV6Z397</accession>
<dbReference type="Gene3D" id="2.40.10.220">
    <property type="entry name" value="predicted glycosyltransferase like domains"/>
    <property type="match status" value="1"/>
</dbReference>
<gene>
    <name evidence="2" type="ORF">ACFL27_22230</name>
</gene>
<organism evidence="2 3">
    <name type="scientific">candidate division CSSED10-310 bacterium</name>
    <dbReference type="NCBI Taxonomy" id="2855610"/>
    <lineage>
        <taxon>Bacteria</taxon>
        <taxon>Bacteria division CSSED10-310</taxon>
    </lineage>
</organism>
<dbReference type="Pfam" id="PF07238">
    <property type="entry name" value="PilZ"/>
    <property type="match status" value="1"/>
</dbReference>
<dbReference type="EMBL" id="JBHPBY010000390">
    <property type="protein sequence ID" value="MFC1852926.1"/>
    <property type="molecule type" value="Genomic_DNA"/>
</dbReference>
<evidence type="ECO:0000313" key="2">
    <source>
        <dbReference type="EMBL" id="MFC1852926.1"/>
    </source>
</evidence>